<evidence type="ECO:0000313" key="3">
    <source>
        <dbReference type="Proteomes" id="UP000634308"/>
    </source>
</evidence>
<organism evidence="2 3">
    <name type="scientific">Deinococcus seoulensis</name>
    <dbReference type="NCBI Taxonomy" id="1837379"/>
    <lineage>
        <taxon>Bacteria</taxon>
        <taxon>Thermotogati</taxon>
        <taxon>Deinococcota</taxon>
        <taxon>Deinococci</taxon>
        <taxon>Deinococcales</taxon>
        <taxon>Deinococcaceae</taxon>
        <taxon>Deinococcus</taxon>
    </lineage>
</organism>
<gene>
    <name evidence="2" type="ORF">GCM10008959_30180</name>
</gene>
<reference evidence="3" key="1">
    <citation type="journal article" date="2019" name="Int. J. Syst. Evol. Microbiol.">
        <title>The Global Catalogue of Microorganisms (GCM) 10K type strain sequencing project: providing services to taxonomists for standard genome sequencing and annotation.</title>
        <authorList>
            <consortium name="The Broad Institute Genomics Platform"/>
            <consortium name="The Broad Institute Genome Sequencing Center for Infectious Disease"/>
            <person name="Wu L."/>
            <person name="Ma J."/>
        </authorList>
    </citation>
    <scope>NUCLEOTIDE SEQUENCE [LARGE SCALE GENOMIC DNA]</scope>
    <source>
        <strain evidence="3">JCM 31404</strain>
    </source>
</reference>
<sequence>MKVRWYALSGLLLLTSVALLSQQRAAKAELTLVTFRKNGVQVAVLARPTGEQTVAITAVFTPQPGFHMYSVDLPAEGIDGLGRPTRFELAAPSTGELSPQFTVTPEEIHVVSAASPEPMPVYPAGPVRLTRQLRLDSTSSAVTLDARFSYMSCDDARGCTVPVRDHHERIDLKGIR</sequence>
<dbReference type="Proteomes" id="UP000634308">
    <property type="component" value="Unassembled WGS sequence"/>
</dbReference>
<evidence type="ECO:0000313" key="2">
    <source>
        <dbReference type="EMBL" id="GGR65893.1"/>
    </source>
</evidence>
<comment type="caution">
    <text evidence="2">The sequence shown here is derived from an EMBL/GenBank/DDBJ whole genome shotgun (WGS) entry which is preliminary data.</text>
</comment>
<feature type="chain" id="PRO_5046575573" description="Thiol:disulfide interchange protein DsbD N-terminal domain-containing protein" evidence="1">
    <location>
        <begin position="21"/>
        <end position="176"/>
    </location>
</feature>
<keyword evidence="3" id="KW-1185">Reference proteome</keyword>
<dbReference type="RefSeq" id="WP_189065829.1">
    <property type="nucleotide sequence ID" value="NZ_BMQM01000023.1"/>
</dbReference>
<evidence type="ECO:0000256" key="1">
    <source>
        <dbReference type="SAM" id="SignalP"/>
    </source>
</evidence>
<proteinExistence type="predicted"/>
<name>A0ABQ2RU95_9DEIO</name>
<accession>A0ABQ2RU95</accession>
<feature type="signal peptide" evidence="1">
    <location>
        <begin position="1"/>
        <end position="20"/>
    </location>
</feature>
<dbReference type="EMBL" id="BMQM01000023">
    <property type="protein sequence ID" value="GGR65893.1"/>
    <property type="molecule type" value="Genomic_DNA"/>
</dbReference>
<protein>
    <recommendedName>
        <fullName evidence="4">Thiol:disulfide interchange protein DsbD N-terminal domain-containing protein</fullName>
    </recommendedName>
</protein>
<evidence type="ECO:0008006" key="4">
    <source>
        <dbReference type="Google" id="ProtNLM"/>
    </source>
</evidence>
<keyword evidence="1" id="KW-0732">Signal</keyword>